<dbReference type="InterPro" id="IPR032694">
    <property type="entry name" value="CopC/D"/>
</dbReference>
<keyword evidence="3 6" id="KW-0732">Signal</keyword>
<evidence type="ECO:0000313" key="9">
    <source>
        <dbReference type="Proteomes" id="UP000182725"/>
    </source>
</evidence>
<keyword evidence="5" id="KW-1133">Transmembrane helix</keyword>
<dbReference type="GO" id="GO:0030313">
    <property type="term" value="C:cell envelope"/>
    <property type="evidence" value="ECO:0007669"/>
    <property type="project" value="UniProtKB-SubCell"/>
</dbReference>
<name>A0A1H5N5Z2_9MICC</name>
<dbReference type="AlphaFoldDB" id="A0A1H5N5Z2"/>
<protein>
    <recommendedName>
        <fullName evidence="7">CopC domain-containing protein</fullName>
    </recommendedName>
</protein>
<keyword evidence="2" id="KW-0479">Metal-binding</keyword>
<dbReference type="Pfam" id="PF04234">
    <property type="entry name" value="CopC"/>
    <property type="match status" value="1"/>
</dbReference>
<evidence type="ECO:0000256" key="3">
    <source>
        <dbReference type="ARBA" id="ARBA00022729"/>
    </source>
</evidence>
<accession>A0A1H5N5Z2</accession>
<dbReference type="GO" id="GO:0005886">
    <property type="term" value="C:plasma membrane"/>
    <property type="evidence" value="ECO:0007669"/>
    <property type="project" value="TreeGrafter"/>
</dbReference>
<evidence type="ECO:0000256" key="6">
    <source>
        <dbReference type="SAM" id="SignalP"/>
    </source>
</evidence>
<dbReference type="RefSeq" id="WP_244516952.1">
    <property type="nucleotide sequence ID" value="NZ_FNTV01000001.1"/>
</dbReference>
<evidence type="ECO:0000256" key="2">
    <source>
        <dbReference type="ARBA" id="ARBA00022723"/>
    </source>
</evidence>
<gene>
    <name evidence="8" type="ORF">SAMN04489740_3410</name>
</gene>
<dbReference type="InterPro" id="IPR014756">
    <property type="entry name" value="Ig_E-set"/>
</dbReference>
<evidence type="ECO:0000313" key="8">
    <source>
        <dbReference type="EMBL" id="SEE96964.1"/>
    </source>
</evidence>
<proteinExistence type="predicted"/>
<feature type="signal peptide" evidence="6">
    <location>
        <begin position="1"/>
        <end position="43"/>
    </location>
</feature>
<keyword evidence="5" id="KW-0472">Membrane</keyword>
<comment type="subcellular location">
    <subcellularLocation>
        <location evidence="1">Cell envelope</location>
    </subcellularLocation>
</comment>
<reference evidence="8 9" key="1">
    <citation type="submission" date="2016-10" db="EMBL/GenBank/DDBJ databases">
        <authorList>
            <person name="de Groot N.N."/>
        </authorList>
    </citation>
    <scope>NUCLEOTIDE SEQUENCE [LARGE SCALE GENOMIC DNA]</scope>
    <source>
        <strain evidence="8 9">DSM 22274</strain>
    </source>
</reference>
<sequence length="204" mass="21024">MKTPAKRQPIETNMTPQKLVRRVFAALLAMMLLLLGSSTAALAHDAITGTTPADGSTVETVPDKIEITMSNTPAVIGSQVLVLDSAGTDWATGSVDVLDTVATQNVRPGAPAGKFTVKWRLVSSDSHPVEGEFSFTASAAATSTAGAAVGAGPIVSVQAQPEEEPAAVQDESAVPWSVIGLIAVLLGLVVALVVVARRRLSKDD</sequence>
<dbReference type="Proteomes" id="UP000182725">
    <property type="component" value="Unassembled WGS sequence"/>
</dbReference>
<keyword evidence="4" id="KW-0186">Copper</keyword>
<dbReference type="SUPFAM" id="SSF81296">
    <property type="entry name" value="E set domains"/>
    <property type="match status" value="1"/>
</dbReference>
<keyword evidence="5" id="KW-0812">Transmembrane</keyword>
<dbReference type="GO" id="GO:0006825">
    <property type="term" value="P:copper ion transport"/>
    <property type="evidence" value="ECO:0007669"/>
    <property type="project" value="InterPro"/>
</dbReference>
<dbReference type="PANTHER" id="PTHR34820">
    <property type="entry name" value="INNER MEMBRANE PROTEIN YEBZ"/>
    <property type="match status" value="1"/>
</dbReference>
<evidence type="ECO:0000256" key="4">
    <source>
        <dbReference type="ARBA" id="ARBA00023008"/>
    </source>
</evidence>
<dbReference type="Gene3D" id="2.60.40.1220">
    <property type="match status" value="1"/>
</dbReference>
<dbReference type="InterPro" id="IPR007348">
    <property type="entry name" value="CopC_dom"/>
</dbReference>
<dbReference type="GO" id="GO:0005507">
    <property type="term" value="F:copper ion binding"/>
    <property type="evidence" value="ECO:0007669"/>
    <property type="project" value="InterPro"/>
</dbReference>
<evidence type="ECO:0000256" key="5">
    <source>
        <dbReference type="SAM" id="Phobius"/>
    </source>
</evidence>
<dbReference type="EMBL" id="FNTV01000001">
    <property type="protein sequence ID" value="SEE96964.1"/>
    <property type="molecule type" value="Genomic_DNA"/>
</dbReference>
<dbReference type="PANTHER" id="PTHR34820:SF4">
    <property type="entry name" value="INNER MEMBRANE PROTEIN YEBZ"/>
    <property type="match status" value="1"/>
</dbReference>
<feature type="transmembrane region" description="Helical" evidence="5">
    <location>
        <begin position="173"/>
        <end position="196"/>
    </location>
</feature>
<dbReference type="GO" id="GO:0042597">
    <property type="term" value="C:periplasmic space"/>
    <property type="evidence" value="ECO:0007669"/>
    <property type="project" value="InterPro"/>
</dbReference>
<evidence type="ECO:0000256" key="1">
    <source>
        <dbReference type="ARBA" id="ARBA00004196"/>
    </source>
</evidence>
<dbReference type="InterPro" id="IPR014755">
    <property type="entry name" value="Cu-Rt/internalin_Ig-like"/>
</dbReference>
<feature type="domain" description="CopC" evidence="7">
    <location>
        <begin position="44"/>
        <end position="136"/>
    </location>
</feature>
<organism evidence="8 9">
    <name type="scientific">Arthrobacter alpinus</name>
    <dbReference type="NCBI Taxonomy" id="656366"/>
    <lineage>
        <taxon>Bacteria</taxon>
        <taxon>Bacillati</taxon>
        <taxon>Actinomycetota</taxon>
        <taxon>Actinomycetes</taxon>
        <taxon>Micrococcales</taxon>
        <taxon>Micrococcaceae</taxon>
        <taxon>Arthrobacter</taxon>
    </lineage>
</organism>
<dbReference type="GO" id="GO:0046688">
    <property type="term" value="P:response to copper ion"/>
    <property type="evidence" value="ECO:0007669"/>
    <property type="project" value="InterPro"/>
</dbReference>
<evidence type="ECO:0000259" key="7">
    <source>
        <dbReference type="Pfam" id="PF04234"/>
    </source>
</evidence>
<feature type="chain" id="PRO_5010227441" description="CopC domain-containing protein" evidence="6">
    <location>
        <begin position="44"/>
        <end position="204"/>
    </location>
</feature>